<proteinExistence type="predicted"/>
<sequence length="98" mass="9979">MTRVPVPGRSQAEAMGLATAARLAAAPSGEIATAGPDPLLVAELTDRAPRVPARLFAVPSPRLTAAVLADTDVAHEAPRRPRDHRPAPGGPHAGGSEP</sequence>
<dbReference type="RefSeq" id="WP_076813585.1">
    <property type="nucleotide sequence ID" value="NZ_MOMC01000008.1"/>
</dbReference>
<dbReference type="Proteomes" id="UP000188929">
    <property type="component" value="Unassembled WGS sequence"/>
</dbReference>
<gene>
    <name evidence="2" type="ORF">BL253_03835</name>
</gene>
<evidence type="ECO:0000313" key="2">
    <source>
        <dbReference type="EMBL" id="ONH32856.1"/>
    </source>
</evidence>
<feature type="region of interest" description="Disordered" evidence="1">
    <location>
        <begin position="70"/>
        <end position="98"/>
    </location>
</feature>
<keyword evidence="3" id="KW-1185">Reference proteome</keyword>
<reference evidence="3" key="1">
    <citation type="submission" date="2016-10" db="EMBL/GenBank/DDBJ databases">
        <title>Frankia sp. NRRL B-16386 Genome sequencing.</title>
        <authorList>
            <person name="Ghodhbane-Gtari F."/>
            <person name="Swanson E."/>
            <person name="Gueddou A."/>
            <person name="Hezbri K."/>
            <person name="Ktari K."/>
            <person name="Nouioui I."/>
            <person name="Morris K."/>
            <person name="Simpson S."/>
            <person name="Abebe-Akele F."/>
            <person name="Thomas K."/>
            <person name="Gtari M."/>
            <person name="Tisa L.S."/>
        </authorList>
    </citation>
    <scope>NUCLEOTIDE SEQUENCE [LARGE SCALE GENOMIC DNA]</scope>
    <source>
        <strain evidence="3">NRRL B-16386</strain>
    </source>
</reference>
<organism evidence="2 3">
    <name type="scientific">Pseudofrankia asymbiotica</name>
    <dbReference type="NCBI Taxonomy" id="1834516"/>
    <lineage>
        <taxon>Bacteria</taxon>
        <taxon>Bacillati</taxon>
        <taxon>Actinomycetota</taxon>
        <taxon>Actinomycetes</taxon>
        <taxon>Frankiales</taxon>
        <taxon>Frankiaceae</taxon>
        <taxon>Pseudofrankia</taxon>
    </lineage>
</organism>
<evidence type="ECO:0000256" key="1">
    <source>
        <dbReference type="SAM" id="MobiDB-lite"/>
    </source>
</evidence>
<dbReference type="STRING" id="1834516.BL253_03835"/>
<protein>
    <submittedName>
        <fullName evidence="2">Uncharacterized protein</fullName>
    </submittedName>
</protein>
<dbReference type="AlphaFoldDB" id="A0A1V2IK78"/>
<accession>A0A1V2IK78</accession>
<comment type="caution">
    <text evidence="2">The sequence shown here is derived from an EMBL/GenBank/DDBJ whole genome shotgun (WGS) entry which is preliminary data.</text>
</comment>
<feature type="compositionally biased region" description="Basic and acidic residues" evidence="1">
    <location>
        <begin position="72"/>
        <end position="86"/>
    </location>
</feature>
<name>A0A1V2IK78_9ACTN</name>
<evidence type="ECO:0000313" key="3">
    <source>
        <dbReference type="Proteomes" id="UP000188929"/>
    </source>
</evidence>
<dbReference type="EMBL" id="MOMC01000008">
    <property type="protein sequence ID" value="ONH32856.1"/>
    <property type="molecule type" value="Genomic_DNA"/>
</dbReference>